<evidence type="ECO:0000256" key="2">
    <source>
        <dbReference type="ARBA" id="ARBA00010249"/>
    </source>
</evidence>
<reference evidence="8 9" key="1">
    <citation type="journal article" date="2007" name="Nature">
        <title>Evolution of genes and genomes on the Drosophila phylogeny.</title>
        <authorList>
            <consortium name="Drosophila 12 Genomes Consortium"/>
            <person name="Clark A.G."/>
            <person name="Eisen M.B."/>
            <person name="Smith D.R."/>
            <person name="Bergman C.M."/>
            <person name="Oliver B."/>
            <person name="Markow T.A."/>
            <person name="Kaufman T.C."/>
            <person name="Kellis M."/>
            <person name="Gelbart W."/>
            <person name="Iyer V.N."/>
            <person name="Pollard D.A."/>
            <person name="Sackton T.B."/>
            <person name="Larracuente A.M."/>
            <person name="Singh N.D."/>
            <person name="Abad J.P."/>
            <person name="Abt D.N."/>
            <person name="Adryan B."/>
            <person name="Aguade M."/>
            <person name="Akashi H."/>
            <person name="Anderson W.W."/>
            <person name="Aquadro C.F."/>
            <person name="Ardell D.H."/>
            <person name="Arguello R."/>
            <person name="Artieri C.G."/>
            <person name="Barbash D.A."/>
            <person name="Barker D."/>
            <person name="Barsanti P."/>
            <person name="Batterham P."/>
            <person name="Batzoglou S."/>
            <person name="Begun D."/>
            <person name="Bhutkar A."/>
            <person name="Blanco E."/>
            <person name="Bosak S.A."/>
            <person name="Bradley R.K."/>
            <person name="Brand A.D."/>
            <person name="Brent M.R."/>
            <person name="Brooks A.N."/>
            <person name="Brown R.H."/>
            <person name="Butlin R.K."/>
            <person name="Caggese C."/>
            <person name="Calvi B.R."/>
            <person name="Bernardo de Carvalho A."/>
            <person name="Caspi A."/>
            <person name="Castrezana S."/>
            <person name="Celniker S.E."/>
            <person name="Chang J.L."/>
            <person name="Chapple C."/>
            <person name="Chatterji S."/>
            <person name="Chinwalla A."/>
            <person name="Civetta A."/>
            <person name="Clifton S.W."/>
            <person name="Comeron J.M."/>
            <person name="Costello J.C."/>
            <person name="Coyne J.A."/>
            <person name="Daub J."/>
            <person name="David R.G."/>
            <person name="Delcher A.L."/>
            <person name="Delehaunty K."/>
            <person name="Do C.B."/>
            <person name="Ebling H."/>
            <person name="Edwards K."/>
            <person name="Eickbush T."/>
            <person name="Evans J.D."/>
            <person name="Filipski A."/>
            <person name="Findeiss S."/>
            <person name="Freyhult E."/>
            <person name="Fulton L."/>
            <person name="Fulton R."/>
            <person name="Garcia A.C."/>
            <person name="Gardiner A."/>
            <person name="Garfield D.A."/>
            <person name="Garvin B.E."/>
            <person name="Gibson G."/>
            <person name="Gilbert D."/>
            <person name="Gnerre S."/>
            <person name="Godfrey J."/>
            <person name="Good R."/>
            <person name="Gotea V."/>
            <person name="Gravely B."/>
            <person name="Greenberg A.J."/>
            <person name="Griffiths-Jones S."/>
            <person name="Gross S."/>
            <person name="Guigo R."/>
            <person name="Gustafson E.A."/>
            <person name="Haerty W."/>
            <person name="Hahn M.W."/>
            <person name="Halligan D.L."/>
            <person name="Halpern A.L."/>
            <person name="Halter G.M."/>
            <person name="Han M.V."/>
            <person name="Heger A."/>
            <person name="Hillier L."/>
            <person name="Hinrichs A.S."/>
            <person name="Holmes I."/>
            <person name="Hoskins R.A."/>
            <person name="Hubisz M.J."/>
            <person name="Hultmark D."/>
            <person name="Huntley M.A."/>
            <person name="Jaffe D.B."/>
            <person name="Jagadeeshan S."/>
            <person name="Jeck W.R."/>
            <person name="Johnson J."/>
            <person name="Jones C.D."/>
            <person name="Jordan W.C."/>
            <person name="Karpen G.H."/>
            <person name="Kataoka E."/>
            <person name="Keightley P.D."/>
            <person name="Kheradpour P."/>
            <person name="Kirkness E.F."/>
            <person name="Koerich L.B."/>
            <person name="Kristiansen K."/>
            <person name="Kudrna D."/>
            <person name="Kulathinal R.J."/>
            <person name="Kumar S."/>
            <person name="Kwok R."/>
            <person name="Lander E."/>
            <person name="Langley C.H."/>
            <person name="Lapoint R."/>
            <person name="Lazzaro B.P."/>
            <person name="Lee S.J."/>
            <person name="Levesque L."/>
            <person name="Li R."/>
            <person name="Lin C.F."/>
            <person name="Lin M.F."/>
            <person name="Lindblad-Toh K."/>
            <person name="Llopart A."/>
            <person name="Long M."/>
            <person name="Low L."/>
            <person name="Lozovsky E."/>
            <person name="Lu J."/>
            <person name="Luo M."/>
            <person name="Machado C.A."/>
            <person name="Makalowski W."/>
            <person name="Marzo M."/>
            <person name="Matsuda M."/>
            <person name="Matzkin L."/>
            <person name="McAllister B."/>
            <person name="McBride C.S."/>
            <person name="McKernan B."/>
            <person name="McKernan K."/>
            <person name="Mendez-Lago M."/>
            <person name="Minx P."/>
            <person name="Mollenhauer M.U."/>
            <person name="Montooth K."/>
            <person name="Mount S.M."/>
            <person name="Mu X."/>
            <person name="Myers E."/>
            <person name="Negre B."/>
            <person name="Newfeld S."/>
            <person name="Nielsen R."/>
            <person name="Noor M.A."/>
            <person name="O'Grady P."/>
            <person name="Pachter L."/>
            <person name="Papaceit M."/>
            <person name="Parisi M.J."/>
            <person name="Parisi M."/>
            <person name="Parts L."/>
            <person name="Pedersen J.S."/>
            <person name="Pesole G."/>
            <person name="Phillippy A.M."/>
            <person name="Ponting C.P."/>
            <person name="Pop M."/>
            <person name="Porcelli D."/>
            <person name="Powell J.R."/>
            <person name="Prohaska S."/>
            <person name="Pruitt K."/>
            <person name="Puig M."/>
            <person name="Quesneville H."/>
            <person name="Ram K.R."/>
            <person name="Rand D."/>
            <person name="Rasmussen M.D."/>
            <person name="Reed L.K."/>
            <person name="Reenan R."/>
            <person name="Reily A."/>
            <person name="Remington K.A."/>
            <person name="Rieger T.T."/>
            <person name="Ritchie M.G."/>
            <person name="Robin C."/>
            <person name="Rogers Y.H."/>
            <person name="Rohde C."/>
            <person name="Rozas J."/>
            <person name="Rubenfield M.J."/>
            <person name="Ruiz A."/>
            <person name="Russo S."/>
            <person name="Salzberg S.L."/>
            <person name="Sanchez-Gracia A."/>
            <person name="Saranga D.J."/>
            <person name="Sato H."/>
            <person name="Schaeffer S.W."/>
            <person name="Schatz M.C."/>
            <person name="Schlenke T."/>
            <person name="Schwartz R."/>
            <person name="Segarra C."/>
            <person name="Singh R.S."/>
            <person name="Sirot L."/>
            <person name="Sirota M."/>
            <person name="Sisneros N.B."/>
            <person name="Smith C.D."/>
            <person name="Smith T.F."/>
            <person name="Spieth J."/>
            <person name="Stage D.E."/>
            <person name="Stark A."/>
            <person name="Stephan W."/>
            <person name="Strausberg R.L."/>
            <person name="Strempel S."/>
            <person name="Sturgill D."/>
            <person name="Sutton G."/>
            <person name="Sutton G.G."/>
            <person name="Tao W."/>
            <person name="Teichmann S."/>
            <person name="Tobari Y.N."/>
            <person name="Tomimura Y."/>
            <person name="Tsolas J.M."/>
            <person name="Valente V.L."/>
            <person name="Venter E."/>
            <person name="Venter J.C."/>
            <person name="Vicario S."/>
            <person name="Vieira F.G."/>
            <person name="Vilella A.J."/>
            <person name="Villasante A."/>
            <person name="Walenz B."/>
            <person name="Wang J."/>
            <person name="Wasserman M."/>
            <person name="Watts T."/>
            <person name="Wilson D."/>
            <person name="Wilson R.K."/>
            <person name="Wing R.A."/>
            <person name="Wolfner M.F."/>
            <person name="Wong A."/>
            <person name="Wong G.K."/>
            <person name="Wu C.I."/>
            <person name="Wu G."/>
            <person name="Yamamoto D."/>
            <person name="Yang H.P."/>
            <person name="Yang S.P."/>
            <person name="Yorke J.A."/>
            <person name="Yoshida K."/>
            <person name="Zdobnov E."/>
            <person name="Zhang P."/>
            <person name="Zhang Y."/>
            <person name="Zimin A.V."/>
            <person name="Baldwin J."/>
            <person name="Abdouelleil A."/>
            <person name="Abdulkadir J."/>
            <person name="Abebe A."/>
            <person name="Abera B."/>
            <person name="Abreu J."/>
            <person name="Acer S.C."/>
            <person name="Aftuck L."/>
            <person name="Alexander A."/>
            <person name="An P."/>
            <person name="Anderson E."/>
            <person name="Anderson S."/>
            <person name="Arachi H."/>
            <person name="Azer M."/>
            <person name="Bachantsang P."/>
            <person name="Barry A."/>
            <person name="Bayul T."/>
            <person name="Berlin A."/>
            <person name="Bessette D."/>
            <person name="Bloom T."/>
            <person name="Blye J."/>
            <person name="Boguslavskiy L."/>
            <person name="Bonnet C."/>
            <person name="Boukhgalter B."/>
            <person name="Bourzgui I."/>
            <person name="Brown A."/>
            <person name="Cahill P."/>
            <person name="Channer S."/>
            <person name="Cheshatsang Y."/>
            <person name="Chuda L."/>
            <person name="Citroen M."/>
            <person name="Collymore A."/>
            <person name="Cooke P."/>
            <person name="Costello M."/>
            <person name="D'Aco K."/>
            <person name="Daza R."/>
            <person name="De Haan G."/>
            <person name="DeGray S."/>
            <person name="DeMaso C."/>
            <person name="Dhargay N."/>
            <person name="Dooley K."/>
            <person name="Dooley E."/>
            <person name="Doricent M."/>
            <person name="Dorje P."/>
            <person name="Dorjee K."/>
            <person name="Dupes A."/>
            <person name="Elong R."/>
            <person name="Falk J."/>
            <person name="Farina A."/>
            <person name="Faro S."/>
            <person name="Ferguson D."/>
            <person name="Fisher S."/>
            <person name="Foley C.D."/>
            <person name="Franke A."/>
            <person name="Friedrich D."/>
            <person name="Gadbois L."/>
            <person name="Gearin G."/>
            <person name="Gearin C.R."/>
            <person name="Giannoukos G."/>
            <person name="Goode T."/>
            <person name="Graham J."/>
            <person name="Grandbois E."/>
            <person name="Grewal S."/>
            <person name="Gyaltsen K."/>
            <person name="Hafez N."/>
            <person name="Hagos B."/>
            <person name="Hall J."/>
            <person name="Henson C."/>
            <person name="Hollinger A."/>
            <person name="Honan T."/>
            <person name="Huard M.D."/>
            <person name="Hughes L."/>
            <person name="Hurhula B."/>
            <person name="Husby M.E."/>
            <person name="Kamat A."/>
            <person name="Kanga B."/>
            <person name="Kashin S."/>
            <person name="Khazanovich D."/>
            <person name="Kisner P."/>
            <person name="Lance K."/>
            <person name="Lara M."/>
            <person name="Lee W."/>
            <person name="Lennon N."/>
            <person name="Letendre F."/>
            <person name="LeVine R."/>
            <person name="Lipovsky A."/>
            <person name="Liu X."/>
            <person name="Liu J."/>
            <person name="Liu S."/>
            <person name="Lokyitsang T."/>
            <person name="Lokyitsang Y."/>
            <person name="Lubonja R."/>
            <person name="Lui A."/>
            <person name="MacDonald P."/>
            <person name="Magnisalis V."/>
            <person name="Maru K."/>
            <person name="Matthews C."/>
            <person name="McCusker W."/>
            <person name="McDonough S."/>
            <person name="Mehta T."/>
            <person name="Meldrim J."/>
            <person name="Meneus L."/>
            <person name="Mihai O."/>
            <person name="Mihalev A."/>
            <person name="Mihova T."/>
            <person name="Mittelman R."/>
            <person name="Mlenga V."/>
            <person name="Montmayeur A."/>
            <person name="Mulrain L."/>
            <person name="Navidi A."/>
            <person name="Naylor J."/>
            <person name="Negash T."/>
            <person name="Nguyen T."/>
            <person name="Nguyen N."/>
            <person name="Nicol R."/>
            <person name="Norbu C."/>
            <person name="Norbu N."/>
            <person name="Novod N."/>
            <person name="O'Neill B."/>
            <person name="Osman S."/>
            <person name="Markiewicz E."/>
            <person name="Oyono O.L."/>
            <person name="Patti C."/>
            <person name="Phunkhang P."/>
            <person name="Pierre F."/>
            <person name="Priest M."/>
            <person name="Raghuraman S."/>
            <person name="Rege F."/>
            <person name="Reyes R."/>
            <person name="Rise C."/>
            <person name="Rogov P."/>
            <person name="Ross K."/>
            <person name="Ryan E."/>
            <person name="Settipalli S."/>
            <person name="Shea T."/>
            <person name="Sherpa N."/>
            <person name="Shi L."/>
            <person name="Shih D."/>
            <person name="Sparrow T."/>
            <person name="Spaulding J."/>
            <person name="Stalker J."/>
            <person name="Stange-Thomann N."/>
            <person name="Stavropoulos S."/>
            <person name="Stone C."/>
            <person name="Strader C."/>
            <person name="Tesfaye S."/>
            <person name="Thomson T."/>
            <person name="Thoulutsang Y."/>
            <person name="Thoulutsang D."/>
            <person name="Topham K."/>
            <person name="Topping I."/>
            <person name="Tsamla T."/>
            <person name="Vassiliev H."/>
            <person name="Vo A."/>
            <person name="Wangchuk T."/>
            <person name="Wangdi T."/>
            <person name="Weiand M."/>
            <person name="Wilkinson J."/>
            <person name="Wilson A."/>
            <person name="Yadav S."/>
            <person name="Young G."/>
            <person name="Yu Q."/>
            <person name="Zembek L."/>
            <person name="Zhong D."/>
            <person name="Zimmer A."/>
            <person name="Zwirko Z."/>
            <person name="Jaffe D.B."/>
            <person name="Alvarez P."/>
            <person name="Brockman W."/>
            <person name="Butler J."/>
            <person name="Chin C."/>
            <person name="Gnerre S."/>
            <person name="Grabherr M."/>
            <person name="Kleber M."/>
            <person name="Mauceli E."/>
            <person name="MacCallum I."/>
        </authorList>
    </citation>
    <scope>NUCLEOTIDE SEQUENCE [LARGE SCALE GENOMIC DNA]</scope>
    <source>
        <strain evidence="9">Tai18E2 / Tucson 14021-0261.01</strain>
    </source>
</reference>
<dbReference type="InterPro" id="IPR010825">
    <property type="entry name" value="Turandot"/>
</dbReference>
<keyword evidence="6" id="KW-0391">Immunity</keyword>
<evidence type="ECO:0008006" key="10">
    <source>
        <dbReference type="Google" id="ProtNLM"/>
    </source>
</evidence>
<dbReference type="Proteomes" id="UP000002282">
    <property type="component" value="Chromosome 2R"/>
</dbReference>
<dbReference type="OrthoDB" id="7857971at2759"/>
<keyword evidence="9" id="KW-1185">Reference proteome</keyword>
<evidence type="ECO:0000256" key="4">
    <source>
        <dbReference type="ARBA" id="ARBA00022588"/>
    </source>
</evidence>
<evidence type="ECO:0000256" key="3">
    <source>
        <dbReference type="ARBA" id="ARBA00022525"/>
    </source>
</evidence>
<keyword evidence="4" id="KW-0399">Innate immunity</keyword>
<gene>
    <name evidence="8" type="primary">Dyak\GE12622</name>
    <name evidence="8" type="synonym">dyak_GLEANR_12860</name>
    <name evidence="8" type="synonym">GE12622</name>
    <name evidence="8" type="ORF">Dyak_GE12622</name>
</gene>
<proteinExistence type="inferred from homology"/>
<protein>
    <recommendedName>
        <fullName evidence="10">Protein Turandot E</fullName>
    </recommendedName>
</protein>
<organism evidence="8 9">
    <name type="scientific">Drosophila yakuba</name>
    <name type="common">Fruit fly</name>
    <dbReference type="NCBI Taxonomy" id="7245"/>
    <lineage>
        <taxon>Eukaryota</taxon>
        <taxon>Metazoa</taxon>
        <taxon>Ecdysozoa</taxon>
        <taxon>Arthropoda</taxon>
        <taxon>Hexapoda</taxon>
        <taxon>Insecta</taxon>
        <taxon>Pterygota</taxon>
        <taxon>Neoptera</taxon>
        <taxon>Endopterygota</taxon>
        <taxon>Diptera</taxon>
        <taxon>Brachycera</taxon>
        <taxon>Muscomorpha</taxon>
        <taxon>Ephydroidea</taxon>
        <taxon>Drosophilidae</taxon>
        <taxon>Drosophila</taxon>
        <taxon>Sophophora</taxon>
    </lineage>
</organism>
<comment type="similarity">
    <text evidence="2">Belongs to the Turandot family.</text>
</comment>
<evidence type="ECO:0000313" key="9">
    <source>
        <dbReference type="Proteomes" id="UP000002282"/>
    </source>
</evidence>
<dbReference type="KEGG" id="dya:Dyak_GE12622"/>
<dbReference type="PROSITE" id="PS51257">
    <property type="entry name" value="PROKAR_LIPOPROTEIN"/>
    <property type="match status" value="1"/>
</dbReference>
<dbReference type="GO" id="GO:0005615">
    <property type="term" value="C:extracellular space"/>
    <property type="evidence" value="ECO:0007669"/>
    <property type="project" value="UniProtKB-ARBA"/>
</dbReference>
<evidence type="ECO:0000256" key="7">
    <source>
        <dbReference type="SAM" id="SignalP"/>
    </source>
</evidence>
<feature type="signal peptide" evidence="7">
    <location>
        <begin position="1"/>
        <end position="38"/>
    </location>
</feature>
<evidence type="ECO:0000256" key="6">
    <source>
        <dbReference type="ARBA" id="ARBA00022859"/>
    </source>
</evidence>
<keyword evidence="3" id="KW-0964">Secreted</keyword>
<sequence>MSYNRTLHSATSILKMNSALQISCLLLVLGCLLGSGHAQSDAEFAAKSREISQIFGNPSVDKYTKVRNLPALVAFYEKYSSRLRLTAQEKKGIDNAIRQYRAQQNQKVDGVSAQGGPLFYILKNIVKVIIKAAGKDHEDKLEI</sequence>
<dbReference type="HOGENOM" id="CLU_158853_0_0_1"/>
<dbReference type="GO" id="GO:0034605">
    <property type="term" value="P:cellular response to heat"/>
    <property type="evidence" value="ECO:0007669"/>
    <property type="project" value="UniProtKB-ARBA"/>
</dbReference>
<keyword evidence="5 7" id="KW-0732">Signal</keyword>
<comment type="subcellular location">
    <subcellularLocation>
        <location evidence="1">Secreted</location>
    </subcellularLocation>
</comment>
<dbReference type="GO" id="GO:0045087">
    <property type="term" value="P:innate immune response"/>
    <property type="evidence" value="ECO:0007669"/>
    <property type="project" value="UniProtKB-KW"/>
</dbReference>
<evidence type="ECO:0000256" key="5">
    <source>
        <dbReference type="ARBA" id="ARBA00022729"/>
    </source>
</evidence>
<evidence type="ECO:0000313" key="8">
    <source>
        <dbReference type="EMBL" id="EDW90471.2"/>
    </source>
</evidence>
<dbReference type="Pfam" id="PF07240">
    <property type="entry name" value="Turandot"/>
    <property type="match status" value="1"/>
</dbReference>
<dbReference type="AlphaFoldDB" id="B4PB42"/>
<name>B4PB42_DROYA</name>
<feature type="chain" id="PRO_5006458837" description="Protein Turandot E" evidence="7">
    <location>
        <begin position="39"/>
        <end position="143"/>
    </location>
</feature>
<evidence type="ECO:0000256" key="1">
    <source>
        <dbReference type="ARBA" id="ARBA00004613"/>
    </source>
</evidence>
<accession>B4PB42</accession>
<reference evidence="8 9" key="2">
    <citation type="journal article" date="2007" name="PLoS Biol.">
        <title>Principles of genome evolution in the Drosophila melanogaster species group.</title>
        <authorList>
            <person name="Ranz J.M."/>
            <person name="Maurin D."/>
            <person name="Chan Y.S."/>
            <person name="von Grotthuss M."/>
            <person name="Hillier L.W."/>
            <person name="Roote J."/>
            <person name="Ashburner M."/>
            <person name="Bergman C.M."/>
        </authorList>
    </citation>
    <scope>NUCLEOTIDE SEQUENCE [LARGE SCALE GENOMIC DNA]</scope>
    <source>
        <strain evidence="9">Tai18E2 / Tucson 14021-0261.01</strain>
    </source>
</reference>
<dbReference type="GO" id="GO:0009617">
    <property type="term" value="P:response to bacterium"/>
    <property type="evidence" value="ECO:0007669"/>
    <property type="project" value="UniProtKB-ARBA"/>
</dbReference>
<dbReference type="EMBL" id="CM000158">
    <property type="protein sequence ID" value="EDW90471.2"/>
    <property type="molecule type" value="Genomic_DNA"/>
</dbReference>